<dbReference type="GO" id="GO:0016757">
    <property type="term" value="F:glycosyltransferase activity"/>
    <property type="evidence" value="ECO:0007669"/>
    <property type="project" value="InterPro"/>
</dbReference>
<dbReference type="Proteomes" id="UP000198850">
    <property type="component" value="Unassembled WGS sequence"/>
</dbReference>
<dbReference type="InterPro" id="IPR001296">
    <property type="entry name" value="Glyco_trans_1"/>
</dbReference>
<gene>
    <name evidence="2" type="ORF">SAMN05443550_10874</name>
</gene>
<dbReference type="PANTHER" id="PTHR12526:SF630">
    <property type="entry name" value="GLYCOSYLTRANSFERASE"/>
    <property type="match status" value="1"/>
</dbReference>
<dbReference type="STRING" id="425514.SAMN05443550_10874"/>
<evidence type="ECO:0000259" key="1">
    <source>
        <dbReference type="Pfam" id="PF00534"/>
    </source>
</evidence>
<dbReference type="Pfam" id="PF00534">
    <property type="entry name" value="Glycos_transf_1"/>
    <property type="match status" value="1"/>
</dbReference>
<dbReference type="OrthoDB" id="9790710at2"/>
<protein>
    <submittedName>
        <fullName evidence="2">Glycosyltransferase involved in cell wall bisynthesis</fullName>
    </submittedName>
</protein>
<feature type="domain" description="Glycosyl transferase family 1" evidence="1">
    <location>
        <begin position="199"/>
        <end position="362"/>
    </location>
</feature>
<keyword evidence="3" id="KW-1185">Reference proteome</keyword>
<dbReference type="SUPFAM" id="SSF53756">
    <property type="entry name" value="UDP-Glycosyltransferase/glycogen phosphorylase"/>
    <property type="match status" value="1"/>
</dbReference>
<dbReference type="AlphaFoldDB" id="A0A1H4FQN0"/>
<name>A0A1H4FQN0_9SPHI</name>
<evidence type="ECO:0000313" key="2">
    <source>
        <dbReference type="EMBL" id="SEA99683.1"/>
    </source>
</evidence>
<accession>A0A1H4FQN0</accession>
<dbReference type="RefSeq" id="WP_090557886.1">
    <property type="nucleotide sequence ID" value="NZ_FNRA01000008.1"/>
</dbReference>
<reference evidence="2 3" key="1">
    <citation type="submission" date="2016-10" db="EMBL/GenBank/DDBJ databases">
        <authorList>
            <person name="de Groot N.N."/>
        </authorList>
    </citation>
    <scope>NUCLEOTIDE SEQUENCE [LARGE SCALE GENOMIC DNA]</scope>
    <source>
        <strain evidence="2 3">DSM 19033</strain>
    </source>
</reference>
<keyword evidence="2" id="KW-0808">Transferase</keyword>
<organism evidence="2 3">
    <name type="scientific">Pedobacter hartonius</name>
    <dbReference type="NCBI Taxonomy" id="425514"/>
    <lineage>
        <taxon>Bacteria</taxon>
        <taxon>Pseudomonadati</taxon>
        <taxon>Bacteroidota</taxon>
        <taxon>Sphingobacteriia</taxon>
        <taxon>Sphingobacteriales</taxon>
        <taxon>Sphingobacteriaceae</taxon>
        <taxon>Pedobacter</taxon>
    </lineage>
</organism>
<proteinExistence type="predicted"/>
<evidence type="ECO:0000313" key="3">
    <source>
        <dbReference type="Proteomes" id="UP000198850"/>
    </source>
</evidence>
<dbReference type="Gene3D" id="3.40.50.2000">
    <property type="entry name" value="Glycogen Phosphorylase B"/>
    <property type="match status" value="2"/>
</dbReference>
<sequence>MKEAKSHKKKIKILRVVTQAEVVIWHLKNFLDRSNDDFEVYIAGNDVSRYALRYSNVTFIDVNILRKISIWNDIIAFFHIFYLCLKLRPQIVHSIMPKAGLIAAFASFLALVPIRIHTFTGQVWSNLTGRSRAIYIFIDKLIVSVCTVCLTDSPSQSDFLEKQGVNQNGKPIRCIGRGSLSGVDLSRFDISIVDKTRNVLRKELGIAENDFVYIFLARKSITKGINELLKAFSQVVDIPNAKLLFIGPDESEGHLQKLYTQYEYLSDRIISLDKVDAHEKYLAVSDVLCLPSSSEGFGSIVIEAAAMGVPAIGFDIVGLVDSIAHNSTGLLVESSNADEFSKAMRYLFENPGKLREMKINGRIRILDFFSADVIYRLQRDFYNELLLKQ</sequence>
<dbReference type="EMBL" id="FNRA01000008">
    <property type="protein sequence ID" value="SEA99683.1"/>
    <property type="molecule type" value="Genomic_DNA"/>
</dbReference>
<dbReference type="PANTHER" id="PTHR12526">
    <property type="entry name" value="GLYCOSYLTRANSFERASE"/>
    <property type="match status" value="1"/>
</dbReference>